<name>A0A2H3JJT4_WOLCO</name>
<evidence type="ECO:0000256" key="1">
    <source>
        <dbReference type="SAM" id="MobiDB-lite"/>
    </source>
</evidence>
<evidence type="ECO:0000313" key="2">
    <source>
        <dbReference type="EMBL" id="PCH41815.1"/>
    </source>
</evidence>
<evidence type="ECO:0000313" key="3">
    <source>
        <dbReference type="Proteomes" id="UP000218811"/>
    </source>
</evidence>
<gene>
    <name evidence="2" type="ORF">WOLCODRAFT_151862</name>
</gene>
<proteinExistence type="predicted"/>
<accession>A0A2H3JJT4</accession>
<feature type="region of interest" description="Disordered" evidence="1">
    <location>
        <begin position="43"/>
        <end position="67"/>
    </location>
</feature>
<sequence length="127" mass="14241">MDSMDTFGKGVIHLESGKLQQWIADILRARSLLSHPVSSAAQAELDNCENEGDEDKAAEEDALDGSEANEIEDFYGMRGCIQLVDGRLIVEIERNKMNAVPVERELDIDEEVENTTHQENTTEVDYQ</sequence>
<keyword evidence="3" id="KW-1185">Reference proteome</keyword>
<protein>
    <submittedName>
        <fullName evidence="2">Uncharacterized protein</fullName>
    </submittedName>
</protein>
<organism evidence="2 3">
    <name type="scientific">Wolfiporia cocos (strain MD-104)</name>
    <name type="common">Brown rot fungus</name>
    <dbReference type="NCBI Taxonomy" id="742152"/>
    <lineage>
        <taxon>Eukaryota</taxon>
        <taxon>Fungi</taxon>
        <taxon>Dikarya</taxon>
        <taxon>Basidiomycota</taxon>
        <taxon>Agaricomycotina</taxon>
        <taxon>Agaricomycetes</taxon>
        <taxon>Polyporales</taxon>
        <taxon>Phaeolaceae</taxon>
        <taxon>Wolfiporia</taxon>
    </lineage>
</organism>
<feature type="compositionally biased region" description="Polar residues" evidence="1">
    <location>
        <begin position="115"/>
        <end position="127"/>
    </location>
</feature>
<dbReference type="AlphaFoldDB" id="A0A2H3JJT4"/>
<feature type="region of interest" description="Disordered" evidence="1">
    <location>
        <begin position="108"/>
        <end position="127"/>
    </location>
</feature>
<dbReference type="Proteomes" id="UP000218811">
    <property type="component" value="Unassembled WGS sequence"/>
</dbReference>
<dbReference type="EMBL" id="KB468113">
    <property type="protein sequence ID" value="PCH41815.1"/>
    <property type="molecule type" value="Genomic_DNA"/>
</dbReference>
<feature type="compositionally biased region" description="Acidic residues" evidence="1">
    <location>
        <begin position="46"/>
        <end position="67"/>
    </location>
</feature>
<reference evidence="2 3" key="1">
    <citation type="journal article" date="2012" name="Science">
        <title>The Paleozoic origin of enzymatic lignin decomposition reconstructed from 31 fungal genomes.</title>
        <authorList>
            <person name="Floudas D."/>
            <person name="Binder M."/>
            <person name="Riley R."/>
            <person name="Barry K."/>
            <person name="Blanchette R.A."/>
            <person name="Henrissat B."/>
            <person name="Martinez A.T."/>
            <person name="Otillar R."/>
            <person name="Spatafora J.W."/>
            <person name="Yadav J.S."/>
            <person name="Aerts A."/>
            <person name="Benoit I."/>
            <person name="Boyd A."/>
            <person name="Carlson A."/>
            <person name="Copeland A."/>
            <person name="Coutinho P.M."/>
            <person name="de Vries R.P."/>
            <person name="Ferreira P."/>
            <person name="Findley K."/>
            <person name="Foster B."/>
            <person name="Gaskell J."/>
            <person name="Glotzer D."/>
            <person name="Gorecki P."/>
            <person name="Heitman J."/>
            <person name="Hesse C."/>
            <person name="Hori C."/>
            <person name="Igarashi K."/>
            <person name="Jurgens J.A."/>
            <person name="Kallen N."/>
            <person name="Kersten P."/>
            <person name="Kohler A."/>
            <person name="Kuees U."/>
            <person name="Kumar T.K.A."/>
            <person name="Kuo A."/>
            <person name="LaButti K."/>
            <person name="Larrondo L.F."/>
            <person name="Lindquist E."/>
            <person name="Ling A."/>
            <person name="Lombard V."/>
            <person name="Lucas S."/>
            <person name="Lundell T."/>
            <person name="Martin R."/>
            <person name="McLaughlin D.J."/>
            <person name="Morgenstern I."/>
            <person name="Morin E."/>
            <person name="Murat C."/>
            <person name="Nagy L.G."/>
            <person name="Nolan M."/>
            <person name="Ohm R.A."/>
            <person name="Patyshakuliyeva A."/>
            <person name="Rokas A."/>
            <person name="Ruiz-Duenas F.J."/>
            <person name="Sabat G."/>
            <person name="Salamov A."/>
            <person name="Samejima M."/>
            <person name="Schmutz J."/>
            <person name="Slot J.C."/>
            <person name="St John F."/>
            <person name="Stenlid J."/>
            <person name="Sun H."/>
            <person name="Sun S."/>
            <person name="Syed K."/>
            <person name="Tsang A."/>
            <person name="Wiebenga A."/>
            <person name="Young D."/>
            <person name="Pisabarro A."/>
            <person name="Eastwood D.C."/>
            <person name="Martin F."/>
            <person name="Cullen D."/>
            <person name="Grigoriev I.V."/>
            <person name="Hibbett D.S."/>
        </authorList>
    </citation>
    <scope>NUCLEOTIDE SEQUENCE [LARGE SCALE GENOMIC DNA]</scope>
    <source>
        <strain evidence="2 3">MD-104</strain>
    </source>
</reference>